<keyword evidence="1" id="KW-1185">Reference proteome</keyword>
<protein>
    <submittedName>
        <fullName evidence="2">Uncharacterized protein</fullName>
    </submittedName>
</protein>
<dbReference type="Proteomes" id="UP000504637">
    <property type="component" value="Unplaced"/>
</dbReference>
<name>A0A6J3LZN5_9PEZI</name>
<dbReference type="AlphaFoldDB" id="A0A6J3LZN5"/>
<proteinExistence type="predicted"/>
<dbReference type="GeneID" id="54357881"/>
<reference evidence="2" key="1">
    <citation type="submission" date="2020-01" db="EMBL/GenBank/DDBJ databases">
        <authorList>
            <consortium name="DOE Joint Genome Institute"/>
            <person name="Haridas S."/>
            <person name="Albert R."/>
            <person name="Binder M."/>
            <person name="Bloem J."/>
            <person name="Labutti K."/>
            <person name="Salamov A."/>
            <person name="Andreopoulos B."/>
            <person name="Baker S.E."/>
            <person name="Barry K."/>
            <person name="Bills G."/>
            <person name="Bluhm B.H."/>
            <person name="Cannon C."/>
            <person name="Castanera R."/>
            <person name="Culley D.E."/>
            <person name="Daum C."/>
            <person name="Ezra D."/>
            <person name="Gonzalez J.B."/>
            <person name="Henrissat B."/>
            <person name="Kuo A."/>
            <person name="Liang C."/>
            <person name="Lipzen A."/>
            <person name="Lutzoni F."/>
            <person name="Magnuson J."/>
            <person name="Mondo S."/>
            <person name="Nolan M."/>
            <person name="Ohm R."/>
            <person name="Pangilinan J."/>
            <person name="Park H.-J."/>
            <person name="Ramirez L."/>
            <person name="Alfaro M."/>
            <person name="Sun H."/>
            <person name="Tritt A."/>
            <person name="Yoshinaga Y."/>
            <person name="Zwiers L.-H."/>
            <person name="Turgeon B.G."/>
            <person name="Goodwin S.B."/>
            <person name="Spatafora J.W."/>
            <person name="Crous P.W."/>
            <person name="Grigoriev I.V."/>
        </authorList>
    </citation>
    <scope>NUCLEOTIDE SEQUENCE</scope>
    <source>
        <strain evidence="2">CBS 342.82</strain>
    </source>
</reference>
<sequence length="140" mass="15138">MWFCGRLDVFVFCSQGHPGGGFAVLVTAAEIVPNISCLYTLWFLLDIGIPILCQGEEGDVSLLLVANISIPGRNSNAFPIGFFGCDEGRRRHHGSLSLYLSARKPGTFQMSFQHSTSEAARAKDRIGKYAGQSNVAPSSI</sequence>
<accession>A0A6J3LZN5</accession>
<evidence type="ECO:0000313" key="2">
    <source>
        <dbReference type="RefSeq" id="XP_033458154.1"/>
    </source>
</evidence>
<evidence type="ECO:0000313" key="1">
    <source>
        <dbReference type="Proteomes" id="UP000504637"/>
    </source>
</evidence>
<reference evidence="2" key="2">
    <citation type="submission" date="2020-04" db="EMBL/GenBank/DDBJ databases">
        <authorList>
            <consortium name="NCBI Genome Project"/>
        </authorList>
    </citation>
    <scope>NUCLEOTIDE SEQUENCE</scope>
    <source>
        <strain evidence="2">CBS 342.82</strain>
    </source>
</reference>
<gene>
    <name evidence="2" type="ORF">K489DRAFT_266279</name>
</gene>
<dbReference type="RefSeq" id="XP_033458154.1">
    <property type="nucleotide sequence ID" value="XM_033600081.1"/>
</dbReference>
<organism evidence="2">
    <name type="scientific">Dissoconium aciculare CBS 342.82</name>
    <dbReference type="NCBI Taxonomy" id="1314786"/>
    <lineage>
        <taxon>Eukaryota</taxon>
        <taxon>Fungi</taxon>
        <taxon>Dikarya</taxon>
        <taxon>Ascomycota</taxon>
        <taxon>Pezizomycotina</taxon>
        <taxon>Dothideomycetes</taxon>
        <taxon>Dothideomycetidae</taxon>
        <taxon>Mycosphaerellales</taxon>
        <taxon>Dissoconiaceae</taxon>
        <taxon>Dissoconium</taxon>
    </lineage>
</organism>
<reference evidence="2" key="3">
    <citation type="submission" date="2025-08" db="UniProtKB">
        <authorList>
            <consortium name="RefSeq"/>
        </authorList>
    </citation>
    <scope>IDENTIFICATION</scope>
    <source>
        <strain evidence="2">CBS 342.82</strain>
    </source>
</reference>